<keyword evidence="1" id="KW-0472">Membrane</keyword>
<reference evidence="2" key="3">
    <citation type="journal article" date="2004" name="Mol. Biol. (Mosk.)">
        <title>The replication system of plasmids from Bacillus subtilis environmental isolates.</title>
        <authorList>
            <person name="Lagodich A.V."/>
            <person name="Shtaniuk Iu.V."/>
            <person name="Prozorov A.A."/>
            <person name="Titok M.A."/>
        </authorList>
    </citation>
    <scope>NUCLEOTIDE SEQUENCE</scope>
    <source>
        <strain evidence="2">72</strain>
        <plasmid evidence="2">pBS72</plasmid>
    </source>
</reference>
<dbReference type="EMBL" id="KX711616">
    <property type="protein sequence ID" value="APB62360.1"/>
    <property type="molecule type" value="Genomic_DNA"/>
</dbReference>
<reference evidence="2" key="1">
    <citation type="journal article" date="2002" name="Mikrobiologiia">
        <title>Soil strain of Bacillus subtilis harboring a large plasmid that mediates high-frequency conjugal mobilization.</title>
        <authorList>
            <person name="Lotareva O.V."/>
            <person name="Poluektova E.U."/>
            <person name="Titok M.A."/>
            <person name="Prozorov A.A."/>
        </authorList>
    </citation>
    <scope>NUCLEOTIDE SEQUENCE</scope>
    <source>
        <strain evidence="2">72</strain>
        <plasmid evidence="2">pBS72</plasmid>
    </source>
</reference>
<dbReference type="RefSeq" id="WP_172688847.1">
    <property type="nucleotide sequence ID" value="NZ_KX711616.1"/>
</dbReference>
<feature type="transmembrane region" description="Helical" evidence="1">
    <location>
        <begin position="59"/>
        <end position="89"/>
    </location>
</feature>
<sequence length="99" mass="10661">MKKLTIFSGVLGVLFSVLAQLFAVIDDSYTVGNIWFVGVLAGILTMLASTQINKKPTNVILLIISSVLGLLGTGIVYIIPTLFNIILLYKLSKGSQMSQ</sequence>
<protein>
    <recommendedName>
        <fullName evidence="3">DUF4064 domain-containing protein</fullName>
    </recommendedName>
</protein>
<name>A0A1J0AKV5_BACIU</name>
<keyword evidence="1" id="KW-0812">Transmembrane</keyword>
<evidence type="ECO:0000313" key="2">
    <source>
        <dbReference type="EMBL" id="APB62360.1"/>
    </source>
</evidence>
<feature type="transmembrane region" description="Helical" evidence="1">
    <location>
        <begin position="29"/>
        <end position="47"/>
    </location>
</feature>
<evidence type="ECO:0008006" key="3">
    <source>
        <dbReference type="Google" id="ProtNLM"/>
    </source>
</evidence>
<evidence type="ECO:0000256" key="1">
    <source>
        <dbReference type="SAM" id="Phobius"/>
    </source>
</evidence>
<dbReference type="AlphaFoldDB" id="A0A1J0AKV5"/>
<proteinExistence type="predicted"/>
<organism evidence="2">
    <name type="scientific">Bacillus subtilis</name>
    <dbReference type="NCBI Taxonomy" id="1423"/>
    <lineage>
        <taxon>Bacteria</taxon>
        <taxon>Bacillati</taxon>
        <taxon>Bacillota</taxon>
        <taxon>Bacilli</taxon>
        <taxon>Bacillales</taxon>
        <taxon>Bacillaceae</taxon>
        <taxon>Bacillus</taxon>
    </lineage>
</organism>
<keyword evidence="2" id="KW-0614">Plasmid</keyword>
<accession>A0A1J0AKV5</accession>
<geneLocation type="plasmid" evidence="2">
    <name>pBS72</name>
</geneLocation>
<reference evidence="2" key="5">
    <citation type="submission" date="2016-08" db="EMBL/GenBank/DDBJ databases">
        <authorList>
            <person name="Satsunkevich N.E."/>
            <person name="Valentovich L.N."/>
            <person name="Kolomiets E.I."/>
            <person name="Titok M.A."/>
        </authorList>
    </citation>
    <scope>NUCLEOTIDE SEQUENCE</scope>
    <source>
        <strain evidence="2">72</strain>
        <plasmid evidence="2">pBS72</plasmid>
    </source>
</reference>
<reference evidence="2" key="2">
    <citation type="journal article" date="2003" name="Plasmid">
        <title>Bacillus subtilis soil isolates: plasmid replicon analysis and construction of a new theta-replicating vector.</title>
        <authorList>
            <person name="Titok M.A."/>
            <person name="Chapuis J."/>
            <person name="Selezneva Y.V."/>
            <person name="Lagodich A.V."/>
            <person name="Prokulevich V.A."/>
            <person name="Ehrlich S.D."/>
            <person name="Janniere L."/>
        </authorList>
    </citation>
    <scope>NUCLEOTIDE SEQUENCE</scope>
    <source>
        <strain evidence="2">72</strain>
        <plasmid evidence="2">pBS72</plasmid>
    </source>
</reference>
<keyword evidence="1" id="KW-1133">Transmembrane helix</keyword>
<reference evidence="2" key="4">
    <citation type="journal article" date="2006" name="Microbiology">
        <title>The replicative polymerases PolC and DnaE are required for theta replication of the Bacillus subtilis plasmid pBS72.</title>
        <authorList>
            <person name="Titok M."/>
            <person name="Suski C."/>
            <person name="Dalmais B."/>
            <person name="Ehrlich S.D."/>
            <person name="Janniere L."/>
        </authorList>
    </citation>
    <scope>NUCLEOTIDE SEQUENCE</scope>
    <source>
        <strain evidence="2">72</strain>
        <plasmid evidence="2">pBS72</plasmid>
    </source>
</reference>
<gene>
    <name evidence="2" type="ORF">pBS72_0910</name>
</gene>